<dbReference type="Gene3D" id="1.10.10.10">
    <property type="entry name" value="Winged helix-like DNA-binding domain superfamily/Winged helix DNA-binding domain"/>
    <property type="match status" value="1"/>
</dbReference>
<sequence length="266" mass="29764">MTPDPDGETEPRRIKSVRTGSDIIDVVKRLQGGTLAEISAEIDLTKGTVYTYLQTLVDSGFVTKREGEYRLSFRFIALGEHVRNETGLYVAGHDVIDDLADRTGEYVHLIAEERNRIAVLYESHGDRAIAKDYHLRMRETPQYFHDTAAGKAILAHLPSDRRDAILEAHEFEGQTKNTITDAPTLRETLAEIRERGYALNDEEEIRGMRAVGAPILDSDETVVGAVSVTAPTSRLSDDRFRSTMPKRVIEAANLIEVNLETAQIDR</sequence>
<dbReference type="EMBL" id="FNFE01000005">
    <property type="protein sequence ID" value="SDK60211.1"/>
    <property type="molecule type" value="Genomic_DNA"/>
</dbReference>
<evidence type="ECO:0000256" key="2">
    <source>
        <dbReference type="ARBA" id="ARBA00023125"/>
    </source>
</evidence>
<protein>
    <submittedName>
        <fullName evidence="6">DNA-binding transcriptional regulator, IclR family</fullName>
    </submittedName>
</protein>
<dbReference type="GO" id="GO:0045892">
    <property type="term" value="P:negative regulation of DNA-templated transcription"/>
    <property type="evidence" value="ECO:0007669"/>
    <property type="project" value="TreeGrafter"/>
</dbReference>
<proteinExistence type="predicted"/>
<dbReference type="InterPro" id="IPR036388">
    <property type="entry name" value="WH-like_DNA-bd_sf"/>
</dbReference>
<dbReference type="InterPro" id="IPR050707">
    <property type="entry name" value="HTH_MetabolicPath_Reg"/>
</dbReference>
<reference evidence="7" key="1">
    <citation type="submission" date="2016-10" db="EMBL/GenBank/DDBJ databases">
        <authorList>
            <person name="Varghese N."/>
            <person name="Submissions S."/>
        </authorList>
    </citation>
    <scope>NUCLEOTIDE SEQUENCE [LARGE SCALE GENOMIC DNA]</scope>
    <source>
        <strain evidence="7">B4,CECT 8067,JCM 17497</strain>
    </source>
</reference>
<dbReference type="SUPFAM" id="SSF46785">
    <property type="entry name" value="Winged helix' DNA-binding domain"/>
    <property type="match status" value="1"/>
</dbReference>
<dbReference type="InterPro" id="IPR036390">
    <property type="entry name" value="WH_DNA-bd_sf"/>
</dbReference>
<dbReference type="PROSITE" id="PS51077">
    <property type="entry name" value="HTH_ICLR"/>
    <property type="match status" value="1"/>
</dbReference>
<evidence type="ECO:0000259" key="4">
    <source>
        <dbReference type="PROSITE" id="PS51077"/>
    </source>
</evidence>
<dbReference type="Pfam" id="PF01614">
    <property type="entry name" value="IclR_C"/>
    <property type="match status" value="1"/>
</dbReference>
<dbReference type="GO" id="GO:0003677">
    <property type="term" value="F:DNA binding"/>
    <property type="evidence" value="ECO:0007669"/>
    <property type="project" value="UniProtKB-KW"/>
</dbReference>
<dbReference type="AlphaFoldDB" id="A0A1G9D8N5"/>
<keyword evidence="3" id="KW-0804">Transcription</keyword>
<dbReference type="InterPro" id="IPR014757">
    <property type="entry name" value="Tscrpt_reg_IclR_C"/>
</dbReference>
<dbReference type="InterPro" id="IPR005471">
    <property type="entry name" value="Tscrpt_reg_IclR_N"/>
</dbReference>
<keyword evidence="2 6" id="KW-0238">DNA-binding</keyword>
<dbReference type="Gene3D" id="3.30.450.40">
    <property type="match status" value="1"/>
</dbReference>
<dbReference type="PROSITE" id="PS51078">
    <property type="entry name" value="ICLR_ED"/>
    <property type="match status" value="1"/>
</dbReference>
<dbReference type="SUPFAM" id="SSF55781">
    <property type="entry name" value="GAF domain-like"/>
    <property type="match status" value="1"/>
</dbReference>
<keyword evidence="1" id="KW-0805">Transcription regulation</keyword>
<evidence type="ECO:0000259" key="5">
    <source>
        <dbReference type="PROSITE" id="PS51078"/>
    </source>
</evidence>
<evidence type="ECO:0000256" key="3">
    <source>
        <dbReference type="ARBA" id="ARBA00023163"/>
    </source>
</evidence>
<feature type="domain" description="IclR-ED" evidence="5">
    <location>
        <begin position="74"/>
        <end position="261"/>
    </location>
</feature>
<evidence type="ECO:0000313" key="6">
    <source>
        <dbReference type="EMBL" id="SDK60211.1"/>
    </source>
</evidence>
<organism evidence="6 7">
    <name type="scientific">Natronorubrum texcoconense</name>
    <dbReference type="NCBI Taxonomy" id="1095776"/>
    <lineage>
        <taxon>Archaea</taxon>
        <taxon>Methanobacteriati</taxon>
        <taxon>Methanobacteriota</taxon>
        <taxon>Stenosarchaea group</taxon>
        <taxon>Halobacteria</taxon>
        <taxon>Halobacteriales</taxon>
        <taxon>Natrialbaceae</taxon>
        <taxon>Natronorubrum</taxon>
    </lineage>
</organism>
<feature type="domain" description="HTH iclR-type" evidence="4">
    <location>
        <begin position="14"/>
        <end position="73"/>
    </location>
</feature>
<dbReference type="InterPro" id="IPR029016">
    <property type="entry name" value="GAF-like_dom_sf"/>
</dbReference>
<name>A0A1G9D8N5_9EURY</name>
<dbReference type="SMART" id="SM00346">
    <property type="entry name" value="HTH_ICLR"/>
    <property type="match status" value="1"/>
</dbReference>
<keyword evidence="7" id="KW-1185">Reference proteome</keyword>
<accession>A0A1G9D8N5</accession>
<evidence type="ECO:0000256" key="1">
    <source>
        <dbReference type="ARBA" id="ARBA00023015"/>
    </source>
</evidence>
<dbReference type="GO" id="GO:0003700">
    <property type="term" value="F:DNA-binding transcription factor activity"/>
    <property type="evidence" value="ECO:0007669"/>
    <property type="project" value="TreeGrafter"/>
</dbReference>
<dbReference type="Proteomes" id="UP000198882">
    <property type="component" value="Unassembled WGS sequence"/>
</dbReference>
<evidence type="ECO:0000313" key="7">
    <source>
        <dbReference type="Proteomes" id="UP000198882"/>
    </source>
</evidence>
<dbReference type="RefSeq" id="WP_090309884.1">
    <property type="nucleotide sequence ID" value="NZ_FNFE01000005.1"/>
</dbReference>
<dbReference type="STRING" id="1095776.SAMN04515672_3472"/>
<dbReference type="Pfam" id="PF09339">
    <property type="entry name" value="HTH_IclR"/>
    <property type="match status" value="1"/>
</dbReference>
<gene>
    <name evidence="6" type="ORF">SAMN04515672_3472</name>
</gene>
<dbReference type="PANTHER" id="PTHR30136:SF35">
    <property type="entry name" value="HTH-TYPE TRANSCRIPTIONAL REGULATOR RV1719"/>
    <property type="match status" value="1"/>
</dbReference>
<dbReference type="OrthoDB" id="14763at2157"/>
<dbReference type="PANTHER" id="PTHR30136">
    <property type="entry name" value="HELIX-TURN-HELIX TRANSCRIPTIONAL REGULATOR, ICLR FAMILY"/>
    <property type="match status" value="1"/>
</dbReference>